<evidence type="ECO:0000313" key="2">
    <source>
        <dbReference type="EMBL" id="CAH1390982.1"/>
    </source>
</evidence>
<dbReference type="OrthoDB" id="9990008at2759"/>
<dbReference type="GO" id="GO:0003677">
    <property type="term" value="F:DNA binding"/>
    <property type="evidence" value="ECO:0007669"/>
    <property type="project" value="InterPro"/>
</dbReference>
<dbReference type="InterPro" id="IPR001356">
    <property type="entry name" value="HD"/>
</dbReference>
<dbReference type="AlphaFoldDB" id="A0A9P0E247"/>
<evidence type="ECO:0000313" key="3">
    <source>
        <dbReference type="Proteomes" id="UP001152798"/>
    </source>
</evidence>
<gene>
    <name evidence="2" type="ORF">NEZAVI_LOCUS2086</name>
</gene>
<protein>
    <submittedName>
        <fullName evidence="2">Uncharacterized protein</fullName>
    </submittedName>
</protein>
<proteinExistence type="predicted"/>
<sequence>MECYGLMPSTRHALLIDFAQLKKVEEAAGAIPLPHPPLIAAAIPPPGPLYVFIAEEIWRLTRRLSASAGHCDAKLTVNYLCSPAPTSAGPIAALGTRPTPQLSEIQRQLTHSFYFQVWFQNARAKWRRMVLKQEGGGGKDKLGEGPGGLEGYHHSLGPHGSPYLSPSPLECSS</sequence>
<dbReference type="CDD" id="cd00086">
    <property type="entry name" value="homeodomain"/>
    <property type="match status" value="1"/>
</dbReference>
<dbReference type="Proteomes" id="UP001152798">
    <property type="component" value="Chromosome 1"/>
</dbReference>
<keyword evidence="3" id="KW-1185">Reference proteome</keyword>
<name>A0A9P0E247_NEZVI</name>
<organism evidence="2 3">
    <name type="scientific">Nezara viridula</name>
    <name type="common">Southern green stink bug</name>
    <name type="synonym">Cimex viridulus</name>
    <dbReference type="NCBI Taxonomy" id="85310"/>
    <lineage>
        <taxon>Eukaryota</taxon>
        <taxon>Metazoa</taxon>
        <taxon>Ecdysozoa</taxon>
        <taxon>Arthropoda</taxon>
        <taxon>Hexapoda</taxon>
        <taxon>Insecta</taxon>
        <taxon>Pterygota</taxon>
        <taxon>Neoptera</taxon>
        <taxon>Paraneoptera</taxon>
        <taxon>Hemiptera</taxon>
        <taxon>Heteroptera</taxon>
        <taxon>Panheteroptera</taxon>
        <taxon>Pentatomomorpha</taxon>
        <taxon>Pentatomoidea</taxon>
        <taxon>Pentatomidae</taxon>
        <taxon>Pentatominae</taxon>
        <taxon>Nezara</taxon>
    </lineage>
</organism>
<accession>A0A9P0E247</accession>
<dbReference type="EMBL" id="OV725077">
    <property type="protein sequence ID" value="CAH1390982.1"/>
    <property type="molecule type" value="Genomic_DNA"/>
</dbReference>
<dbReference type="Gene3D" id="1.10.10.60">
    <property type="entry name" value="Homeodomain-like"/>
    <property type="match status" value="1"/>
</dbReference>
<reference evidence="2" key="1">
    <citation type="submission" date="2022-01" db="EMBL/GenBank/DDBJ databases">
        <authorList>
            <person name="King R."/>
        </authorList>
    </citation>
    <scope>NUCLEOTIDE SEQUENCE</scope>
</reference>
<evidence type="ECO:0000256" key="1">
    <source>
        <dbReference type="SAM" id="MobiDB-lite"/>
    </source>
</evidence>
<feature type="region of interest" description="Disordered" evidence="1">
    <location>
        <begin position="135"/>
        <end position="173"/>
    </location>
</feature>